<sequence>MDFSTSPLIRIPVLKSASSPDALPLFQTRCPCRQPRPIVDQSGLIIGCIVTPPDNPSYGRDAQELLDIFVEESESDAFSSGELRHKRGDFPAVNFGWTLPNGFQHPINLSDSRHRAKISRICQSPGFRQISGVQNGAFAFWNPGVYDYQKTRVEQVLAEKSDRPPLRRTTPKTAFPTTACNFRRVCCCPHRDTQNCLFGWCAITALGKFDHRHGGHLILWELKLVIEFPHGYTILIPSATITHLNTPVADAEIRMSMTQYCAGGVLRYADNLCSTDRGLRHKNKALYEQNQADRDERWRMSLGLLSTIDDLKKGRRGRSVAAIFQ</sequence>
<protein>
    <submittedName>
        <fullName evidence="1">Uncharacterized protein</fullName>
    </submittedName>
</protein>
<dbReference type="Proteomes" id="UP000054270">
    <property type="component" value="Unassembled WGS sequence"/>
</dbReference>
<accession>A0A0D2NXA2</accession>
<keyword evidence="2" id="KW-1185">Reference proteome</keyword>
<proteinExistence type="predicted"/>
<dbReference type="OrthoDB" id="3020801at2759"/>
<organism evidence="1 2">
    <name type="scientific">Hypholoma sublateritium (strain FD-334 SS-4)</name>
    <dbReference type="NCBI Taxonomy" id="945553"/>
    <lineage>
        <taxon>Eukaryota</taxon>
        <taxon>Fungi</taxon>
        <taxon>Dikarya</taxon>
        <taxon>Basidiomycota</taxon>
        <taxon>Agaricomycotina</taxon>
        <taxon>Agaricomycetes</taxon>
        <taxon>Agaricomycetidae</taxon>
        <taxon>Agaricales</taxon>
        <taxon>Agaricineae</taxon>
        <taxon>Strophariaceae</taxon>
        <taxon>Hypholoma</taxon>
    </lineage>
</organism>
<dbReference type="EMBL" id="KN817543">
    <property type="protein sequence ID" value="KJA23424.1"/>
    <property type="molecule type" value="Genomic_DNA"/>
</dbReference>
<dbReference type="Gene3D" id="3.60.130.30">
    <property type="match status" value="1"/>
</dbReference>
<gene>
    <name evidence="1" type="ORF">HYPSUDRAFT_137797</name>
</gene>
<evidence type="ECO:0000313" key="2">
    <source>
        <dbReference type="Proteomes" id="UP000054270"/>
    </source>
</evidence>
<dbReference type="AlphaFoldDB" id="A0A0D2NXA2"/>
<reference evidence="2" key="1">
    <citation type="submission" date="2014-04" db="EMBL/GenBank/DDBJ databases">
        <title>Evolutionary Origins and Diversification of the Mycorrhizal Mutualists.</title>
        <authorList>
            <consortium name="DOE Joint Genome Institute"/>
            <consortium name="Mycorrhizal Genomics Consortium"/>
            <person name="Kohler A."/>
            <person name="Kuo A."/>
            <person name="Nagy L.G."/>
            <person name="Floudas D."/>
            <person name="Copeland A."/>
            <person name="Barry K.W."/>
            <person name="Cichocki N."/>
            <person name="Veneault-Fourrey C."/>
            <person name="LaButti K."/>
            <person name="Lindquist E.A."/>
            <person name="Lipzen A."/>
            <person name="Lundell T."/>
            <person name="Morin E."/>
            <person name="Murat C."/>
            <person name="Riley R."/>
            <person name="Ohm R."/>
            <person name="Sun H."/>
            <person name="Tunlid A."/>
            <person name="Henrissat B."/>
            <person name="Grigoriev I.V."/>
            <person name="Hibbett D.S."/>
            <person name="Martin F."/>
        </authorList>
    </citation>
    <scope>NUCLEOTIDE SEQUENCE [LARGE SCALE GENOMIC DNA]</scope>
    <source>
        <strain evidence="2">FD-334 SS-4</strain>
    </source>
</reference>
<evidence type="ECO:0000313" key="1">
    <source>
        <dbReference type="EMBL" id="KJA23424.1"/>
    </source>
</evidence>
<name>A0A0D2NXA2_HYPSF</name>